<evidence type="ECO:0000259" key="9">
    <source>
        <dbReference type="PROSITE" id="PS51203"/>
    </source>
</evidence>
<dbReference type="GO" id="GO:0005524">
    <property type="term" value="F:ATP binding"/>
    <property type="evidence" value="ECO:0007669"/>
    <property type="project" value="UniProtKB-KW"/>
</dbReference>
<feature type="region of interest" description="Disordered" evidence="8">
    <location>
        <begin position="1191"/>
        <end position="1214"/>
    </location>
</feature>
<reference evidence="10 11" key="1">
    <citation type="submission" date="2019-02" db="EMBL/GenBank/DDBJ databases">
        <title>Opniocepnalus argus genome.</title>
        <authorList>
            <person name="Zhou C."/>
            <person name="Xiao S."/>
        </authorList>
    </citation>
    <scope>NUCLEOTIDE SEQUENCE [LARGE SCALE GENOMIC DNA]</scope>
    <source>
        <strain evidence="10">OARG1902GOOAL</strain>
        <tissue evidence="10">Muscle</tissue>
    </source>
</reference>
<reference evidence="11" key="2">
    <citation type="submission" date="2019-02" db="EMBL/GenBank/DDBJ databases">
        <title>Opniocepnalus argus Var Kimnra genome.</title>
        <authorList>
            <person name="Zhou C."/>
            <person name="Xiao S."/>
        </authorList>
    </citation>
    <scope>NUCLEOTIDE SEQUENCE [LARGE SCALE GENOMIC DNA]</scope>
</reference>
<dbReference type="EMBL" id="CM015734">
    <property type="protein sequence ID" value="KAF3706069.1"/>
    <property type="molecule type" value="Genomic_DNA"/>
</dbReference>
<dbReference type="SUPFAM" id="SSF63748">
    <property type="entry name" value="Tudor/PWWP/MBT"/>
    <property type="match status" value="2"/>
</dbReference>
<evidence type="ECO:0000256" key="1">
    <source>
        <dbReference type="ARBA" id="ARBA00012552"/>
    </source>
</evidence>
<gene>
    <name evidence="10" type="ORF">EXN66_Car021760</name>
</gene>
<evidence type="ECO:0000256" key="8">
    <source>
        <dbReference type="SAM" id="MobiDB-lite"/>
    </source>
</evidence>
<dbReference type="InterPro" id="IPR035437">
    <property type="entry name" value="SNase_OB-fold_sf"/>
</dbReference>
<sequence>MNSRTDVLPGINQSLRSSRLWHGSKNTTSRLLCQELGSAGYKATARKPLLAGLPDFIEEARKINKASHGTRCSERPLTIAMGIFVTSAPRSEARRQVENPSCLWGRVISGQPGDTETTEQYNKLQSQMNLFYQDVTQDLRKLKPTSLDVGQVCVVYWSRMKLWCRAVVESVIQDSVSCQVCCLLVDHGERLLVPSIQIFLCAVVCAFCLCLKRIRVAVKNFLQLPFWVRRFHLAQVKPTTLRVPVCEDKAQLMPSTKWDSSATLYLHNLLRASAQAQAVLLESECESTSIELYLTIGNIKICVNDDLVAKKFAYYSKESADGSILDKDDQLSLMLSTSILTQSVSMTSSKQTEQTQLPPVMSHDLALAGAAPFALQSQQHEVETFNGDCTPKVPEETLPAGSQSEHSSDAATVKFLKFMNPGCSYQQAALNVSKQEHLTDCHPKDVTGTSSTCKEQKVFAANLTLNTVNLLDRRGAAGFLKRSDAEHLADEETRLLEWLNPDPLRSSPDPADDTIQVLRRKQYNTLSPADRYSWPAVARGCNTVVVSHSADQPLSYFAPLLTHILLNSVFSSFTSMTGPIAVVLCPRWEKVQAVYDLLEERKVAQILHPIMMLLGVGKDEAKAVKIPQKCLLLVTTPFSLVRLLSSQCFMLLRLYHLVLDEADQLFTLAPDQMATILQHFQKVTSSEEKASCPQQIVAVAKHWTSHMEGLLASHMPYPCIVITAPEEAALYGNVQQIILMTEENNKTSVLLGALDFNPDVGQKTLIIAHSAQEVEDVFKAVNNKSVFCLKTHEGLADQFDLVIQQWRKDIGPGTQVILGNLHNFLLADQAERSHLPTSVLLISERNSPHVVGLLRYLERTDAALPAELLSFAQGIHEAREDQKISRPLCRYLKSFGVCRENRVCPDRHRFISRLDRSELPAAGVIEVVPLHIKTASVFYGRIAKKGDSGFDNMLSEMASYYRDKKPGAEDFVEGGLYAVQEGDIFHRVKVLSVPARGDRLFFNVLVQFIDVGKEEVVKSHQILQLPEQFHTLPSQAVEIIIGRVKPVDAEADWHPKTSRAISQKIRGLQHRARVVLSLGNTVFVDPMIRVTQVPGIKTVINEYSVQSEILNTGMGVRNPEHLDLLKALLEGRCDDVPAICSELRLKQHDCIDGYRLGGRSMSLEVRIKAEEVVLAGAFRAAEVKKLTEPPQLESCESLSPESSTNQSAEPAGPELCPVPLGNHEALSDMWAVNEQRNSHTPDLKSKHIMRIFCLESEKNASDNSFDQCQHKVSHMDKAGGLYICLLFTLCVCVCVRAGLLADEQQGSSKHINISTNGTNDNSATSFHPLVRWYQTTDSVIVTVKLTNPEDQSCDFYPDRVVYRSVWSRPPMIGHLLHITSNTDWGLLSRALYTGGSGGRVNRRSYKADLQLQANIAADRCRWEVQSNEPVLKLAKQQQGHWQKLVRNKNIFVTYDMEHFEEDEDKPPNGQWFVEDTGEENWYVDSESSSESD</sequence>
<keyword evidence="3" id="KW-0547">Nucleotide-binding</keyword>
<dbReference type="Gene3D" id="2.40.50.90">
    <property type="match status" value="1"/>
</dbReference>
<evidence type="ECO:0000256" key="5">
    <source>
        <dbReference type="ARBA" id="ARBA00022806"/>
    </source>
</evidence>
<proteinExistence type="predicted"/>
<feature type="compositionally biased region" description="Low complexity" evidence="8">
    <location>
        <begin position="1191"/>
        <end position="1203"/>
    </location>
</feature>
<dbReference type="CDD" id="cd20435">
    <property type="entry name" value="Tudor_TDRD12_rpt2"/>
    <property type="match status" value="1"/>
</dbReference>
<dbReference type="Pfam" id="PF00567">
    <property type="entry name" value="TUDOR"/>
    <property type="match status" value="2"/>
</dbReference>
<evidence type="ECO:0000313" key="11">
    <source>
        <dbReference type="Proteomes" id="UP000503349"/>
    </source>
</evidence>
<accession>A0A6G1QUS4</accession>
<evidence type="ECO:0000256" key="3">
    <source>
        <dbReference type="ARBA" id="ARBA00022741"/>
    </source>
</evidence>
<dbReference type="SUPFAM" id="SSF52540">
    <property type="entry name" value="P-loop containing nucleoside triphosphate hydrolases"/>
    <property type="match status" value="1"/>
</dbReference>
<dbReference type="SUPFAM" id="SSF49764">
    <property type="entry name" value="HSP20-like chaperones"/>
    <property type="match status" value="1"/>
</dbReference>
<dbReference type="GO" id="GO:0003724">
    <property type="term" value="F:RNA helicase activity"/>
    <property type="evidence" value="ECO:0007669"/>
    <property type="project" value="UniProtKB-EC"/>
</dbReference>
<keyword evidence="4" id="KW-0378">Hydrolase</keyword>
<dbReference type="InterPro" id="IPR007052">
    <property type="entry name" value="CS_dom"/>
</dbReference>
<evidence type="ECO:0000313" key="10">
    <source>
        <dbReference type="EMBL" id="KAF3706069.1"/>
    </source>
</evidence>
<dbReference type="InterPro" id="IPR002999">
    <property type="entry name" value="Tudor"/>
</dbReference>
<dbReference type="Proteomes" id="UP000503349">
    <property type="component" value="Chromosome 23"/>
</dbReference>
<dbReference type="PROSITE" id="PS51203">
    <property type="entry name" value="CS"/>
    <property type="match status" value="1"/>
</dbReference>
<name>A0A6G1QUS4_CHAAH</name>
<feature type="domain" description="CS" evidence="9">
    <location>
        <begin position="1325"/>
        <end position="1445"/>
    </location>
</feature>
<evidence type="ECO:0000256" key="6">
    <source>
        <dbReference type="ARBA" id="ARBA00022840"/>
    </source>
</evidence>
<dbReference type="InterPro" id="IPR027417">
    <property type="entry name" value="P-loop_NTPase"/>
</dbReference>
<evidence type="ECO:0000256" key="7">
    <source>
        <dbReference type="ARBA" id="ARBA00047984"/>
    </source>
</evidence>
<dbReference type="Gene3D" id="2.60.40.790">
    <property type="match status" value="1"/>
</dbReference>
<keyword evidence="5 10" id="KW-0347">Helicase</keyword>
<organism evidence="10 11">
    <name type="scientific">Channa argus</name>
    <name type="common">Northern snakehead</name>
    <name type="synonym">Ophicephalus argus</name>
    <dbReference type="NCBI Taxonomy" id="215402"/>
    <lineage>
        <taxon>Eukaryota</taxon>
        <taxon>Metazoa</taxon>
        <taxon>Chordata</taxon>
        <taxon>Craniata</taxon>
        <taxon>Vertebrata</taxon>
        <taxon>Euteleostomi</taxon>
        <taxon>Actinopterygii</taxon>
        <taxon>Neopterygii</taxon>
        <taxon>Teleostei</taxon>
        <taxon>Neoteleostei</taxon>
        <taxon>Acanthomorphata</taxon>
        <taxon>Anabantaria</taxon>
        <taxon>Anabantiformes</taxon>
        <taxon>Channoidei</taxon>
        <taxon>Channidae</taxon>
        <taxon>Channa</taxon>
    </lineage>
</organism>
<feature type="region of interest" description="Disordered" evidence="8">
    <location>
        <begin position="385"/>
        <end position="406"/>
    </location>
</feature>
<dbReference type="Gene3D" id="3.40.50.300">
    <property type="entry name" value="P-loop containing nucleotide triphosphate hydrolases"/>
    <property type="match status" value="1"/>
</dbReference>
<dbReference type="EC" id="3.6.4.13" evidence="1"/>
<keyword evidence="11" id="KW-1185">Reference proteome</keyword>
<comment type="catalytic activity">
    <reaction evidence="7">
        <text>ATP + H2O = ADP + phosphate + H(+)</text>
        <dbReference type="Rhea" id="RHEA:13065"/>
        <dbReference type="ChEBI" id="CHEBI:15377"/>
        <dbReference type="ChEBI" id="CHEBI:15378"/>
        <dbReference type="ChEBI" id="CHEBI:30616"/>
        <dbReference type="ChEBI" id="CHEBI:43474"/>
        <dbReference type="ChEBI" id="CHEBI:456216"/>
        <dbReference type="EC" id="3.6.4.13"/>
    </reaction>
</comment>
<keyword evidence="2" id="KW-0677">Repeat</keyword>
<dbReference type="GO" id="GO:0042078">
    <property type="term" value="P:germ-line stem cell division"/>
    <property type="evidence" value="ECO:0007669"/>
    <property type="project" value="TreeGrafter"/>
</dbReference>
<dbReference type="PANTHER" id="PTHR22655:SF2">
    <property type="entry name" value="ATP-DEPENDENT RNA HELICASE TDRD12-RELATED"/>
    <property type="match status" value="1"/>
</dbReference>
<dbReference type="GO" id="GO:0016787">
    <property type="term" value="F:hydrolase activity"/>
    <property type="evidence" value="ECO:0007669"/>
    <property type="project" value="UniProtKB-KW"/>
</dbReference>
<evidence type="ECO:0000256" key="4">
    <source>
        <dbReference type="ARBA" id="ARBA00022801"/>
    </source>
</evidence>
<keyword evidence="6" id="KW-0067">ATP-binding</keyword>
<dbReference type="InterPro" id="IPR008978">
    <property type="entry name" value="HSP20-like_chaperone"/>
</dbReference>
<protein>
    <recommendedName>
        <fullName evidence="1">RNA helicase</fullName>
        <ecNumber evidence="1">3.6.4.13</ecNumber>
    </recommendedName>
</protein>
<dbReference type="Gene3D" id="2.30.30.140">
    <property type="match status" value="2"/>
</dbReference>
<dbReference type="PANTHER" id="PTHR22655">
    <property type="entry name" value="ATP-DEPENDENT RNA HELICASE TDRD12-RELATED"/>
    <property type="match status" value="1"/>
</dbReference>
<evidence type="ECO:0000256" key="2">
    <source>
        <dbReference type="ARBA" id="ARBA00022737"/>
    </source>
</evidence>